<dbReference type="PROSITE" id="PS50804">
    <property type="entry name" value="SCAN_BOX"/>
    <property type="match status" value="1"/>
</dbReference>
<dbReference type="RefSeq" id="XP_025772938.1">
    <property type="nucleotide sequence ID" value="XM_025917153.1"/>
</dbReference>
<sequence length="183" mass="21118">MAGVRLLRPPEESEGLFRVNNKKWPAKVQATGPQWSSPNHQEVFRQRFRQFCYKETPGPREALSQLWVFCCEWLRPEIRTKEQMLDLVVLEQFLTILPEELQAWVREHHPESGEQAVAVLEDLEKELDEPGQQVSTQTCAQEVLSETSVPLDPAKEATYLQPQPMEIQLKGESQDPQHQQDCG</sequence>
<dbReference type="PANTHER" id="PTHR45935:SF30">
    <property type="entry name" value="SCAN BOX DOMAIN-CONTAINING PROTEIN"/>
    <property type="match status" value="1"/>
</dbReference>
<proteinExistence type="predicted"/>
<dbReference type="KEGG" id="pcoo:112853595"/>
<dbReference type="FunFam" id="1.10.4020.10:FF:000001">
    <property type="entry name" value="zinc finger protein 263 isoform X1"/>
    <property type="match status" value="1"/>
</dbReference>
<dbReference type="InterPro" id="IPR038269">
    <property type="entry name" value="SCAN_sf"/>
</dbReference>
<dbReference type="Gene3D" id="1.10.4020.10">
    <property type="entry name" value="DNA breaking-rejoining enzymes"/>
    <property type="match status" value="1"/>
</dbReference>
<evidence type="ECO:0000256" key="2">
    <source>
        <dbReference type="PROSITE-ProRule" id="PRU00187"/>
    </source>
</evidence>
<evidence type="ECO:0000313" key="5">
    <source>
        <dbReference type="Proteomes" id="UP000515131"/>
    </source>
</evidence>
<dbReference type="InterPro" id="IPR050916">
    <property type="entry name" value="SCAN-C2H2_zinc_finger"/>
</dbReference>
<comment type="subcellular location">
    <subcellularLocation>
        <location evidence="2">Nucleus</location>
    </subcellularLocation>
</comment>
<accession>A0A6P6HBR4</accession>
<gene>
    <name evidence="6" type="primary">LOC112853595</name>
</gene>
<dbReference type="CDD" id="cd07936">
    <property type="entry name" value="SCAN"/>
    <property type="match status" value="1"/>
</dbReference>
<evidence type="ECO:0000256" key="1">
    <source>
        <dbReference type="ARBA" id="ARBA00023242"/>
    </source>
</evidence>
<feature type="compositionally biased region" description="Polar residues" evidence="3">
    <location>
        <begin position="174"/>
        <end position="183"/>
    </location>
</feature>
<feature type="region of interest" description="Disordered" evidence="3">
    <location>
        <begin position="144"/>
        <end position="183"/>
    </location>
</feature>
<dbReference type="SUPFAM" id="SSF47353">
    <property type="entry name" value="Retrovirus capsid dimerization domain-like"/>
    <property type="match status" value="1"/>
</dbReference>
<reference evidence="6" key="1">
    <citation type="submission" date="2025-08" db="UniProtKB">
        <authorList>
            <consortium name="RefSeq"/>
        </authorList>
    </citation>
    <scope>IDENTIFICATION</scope>
    <source>
        <tissue evidence="6">Blood</tissue>
    </source>
</reference>
<dbReference type="AlphaFoldDB" id="A0A6P6HBR4"/>
<dbReference type="SMART" id="SM00431">
    <property type="entry name" value="SCAN"/>
    <property type="match status" value="1"/>
</dbReference>
<dbReference type="InterPro" id="IPR003309">
    <property type="entry name" value="SCAN_dom"/>
</dbReference>
<evidence type="ECO:0000259" key="4">
    <source>
        <dbReference type="PROSITE" id="PS50804"/>
    </source>
</evidence>
<dbReference type="Pfam" id="PF02023">
    <property type="entry name" value="SCAN"/>
    <property type="match status" value="1"/>
</dbReference>
<name>A0A6P6HBR4_PUMCO</name>
<keyword evidence="1 2" id="KW-0539">Nucleus</keyword>
<evidence type="ECO:0000256" key="3">
    <source>
        <dbReference type="SAM" id="MobiDB-lite"/>
    </source>
</evidence>
<protein>
    <submittedName>
        <fullName evidence="6">Zinc finger and SCAN domain-containing protein 16-like</fullName>
    </submittedName>
</protein>
<keyword evidence="5" id="KW-1185">Reference proteome</keyword>
<dbReference type="GeneID" id="112853595"/>
<feature type="domain" description="SCAN box" evidence="4">
    <location>
        <begin position="45"/>
        <end position="127"/>
    </location>
</feature>
<organism evidence="5 6">
    <name type="scientific">Puma concolor</name>
    <name type="common">Mountain lion</name>
    <name type="synonym">Felis concolor</name>
    <dbReference type="NCBI Taxonomy" id="9696"/>
    <lineage>
        <taxon>Eukaryota</taxon>
        <taxon>Metazoa</taxon>
        <taxon>Chordata</taxon>
        <taxon>Craniata</taxon>
        <taxon>Vertebrata</taxon>
        <taxon>Euteleostomi</taxon>
        <taxon>Mammalia</taxon>
        <taxon>Eutheria</taxon>
        <taxon>Laurasiatheria</taxon>
        <taxon>Carnivora</taxon>
        <taxon>Feliformia</taxon>
        <taxon>Felidae</taxon>
        <taxon>Felinae</taxon>
        <taxon>Puma</taxon>
    </lineage>
</organism>
<dbReference type="Proteomes" id="UP000515131">
    <property type="component" value="Unplaced"/>
</dbReference>
<evidence type="ECO:0000313" key="6">
    <source>
        <dbReference type="RefSeq" id="XP_025772938.1"/>
    </source>
</evidence>
<dbReference type="PANTHER" id="PTHR45935">
    <property type="entry name" value="PROTEIN ZBED8-RELATED"/>
    <property type="match status" value="1"/>
</dbReference>
<dbReference type="GO" id="GO:0005634">
    <property type="term" value="C:nucleus"/>
    <property type="evidence" value="ECO:0007669"/>
    <property type="project" value="UniProtKB-SubCell"/>
</dbReference>